<reference evidence="1" key="2">
    <citation type="submission" date="2025-08" db="UniProtKB">
        <authorList>
            <consortium name="Ensembl"/>
        </authorList>
    </citation>
    <scope>IDENTIFICATION</scope>
</reference>
<reference evidence="1 2" key="1">
    <citation type="submission" date="2020-05" db="EMBL/GenBank/DDBJ databases">
        <title>Electrophorus electricus (electric eel) genome, fEleEle1, primary haplotype.</title>
        <authorList>
            <person name="Myers G."/>
            <person name="Meyer A."/>
            <person name="Fedrigo O."/>
            <person name="Formenti G."/>
            <person name="Rhie A."/>
            <person name="Tracey A."/>
            <person name="Sims Y."/>
            <person name="Jarvis E.D."/>
        </authorList>
    </citation>
    <scope>NUCLEOTIDE SEQUENCE [LARGE SCALE GENOMIC DNA]</scope>
</reference>
<name>A0AAY5EIX7_ELEEL</name>
<dbReference type="Proteomes" id="UP000314983">
    <property type="component" value="Chromosome 4"/>
</dbReference>
<reference evidence="1" key="3">
    <citation type="submission" date="2025-09" db="UniProtKB">
        <authorList>
            <consortium name="Ensembl"/>
        </authorList>
    </citation>
    <scope>IDENTIFICATION</scope>
</reference>
<organism evidence="1 2">
    <name type="scientific">Electrophorus electricus</name>
    <name type="common">Electric eel</name>
    <name type="synonym">Gymnotus electricus</name>
    <dbReference type="NCBI Taxonomy" id="8005"/>
    <lineage>
        <taxon>Eukaryota</taxon>
        <taxon>Metazoa</taxon>
        <taxon>Chordata</taxon>
        <taxon>Craniata</taxon>
        <taxon>Vertebrata</taxon>
        <taxon>Euteleostomi</taxon>
        <taxon>Actinopterygii</taxon>
        <taxon>Neopterygii</taxon>
        <taxon>Teleostei</taxon>
        <taxon>Ostariophysi</taxon>
        <taxon>Gymnotiformes</taxon>
        <taxon>Gymnotoidei</taxon>
        <taxon>Gymnotidae</taxon>
        <taxon>Electrophorus</taxon>
    </lineage>
</organism>
<sequence>MSHVFLDHNHLSSDRRHLHLIKLTEQRASSPVNPPVHETVKGLFASPEAYKGDPEACEGFIVQSELFLGYQPRLSDQKKVSFVISRLTGKVKAMWLLPHRDWDCPITLKEGAVPPLCSIYPLSQDEEQAMEQYIKEALQQGYAQPSTSPASAGVFFMKKRDGA</sequence>
<dbReference type="InterPro" id="IPR032567">
    <property type="entry name" value="RTL1-rel"/>
</dbReference>
<evidence type="ECO:0000313" key="1">
    <source>
        <dbReference type="Ensembl" id="ENSEEEP00000056901.1"/>
    </source>
</evidence>
<proteinExistence type="predicted"/>
<accession>A0AAY5EIX7</accession>
<dbReference type="AlphaFoldDB" id="A0AAY5EIX7"/>
<keyword evidence="2" id="KW-1185">Reference proteome</keyword>
<dbReference type="SUPFAM" id="SSF56672">
    <property type="entry name" value="DNA/RNA polymerases"/>
    <property type="match status" value="1"/>
</dbReference>
<dbReference type="PANTHER" id="PTHR15503:SF22">
    <property type="entry name" value="TRANSPOSON TY3-I GAG POLYPROTEIN"/>
    <property type="match status" value="1"/>
</dbReference>
<evidence type="ECO:0000313" key="2">
    <source>
        <dbReference type="Proteomes" id="UP000314983"/>
    </source>
</evidence>
<dbReference type="InterPro" id="IPR043502">
    <property type="entry name" value="DNA/RNA_pol_sf"/>
</dbReference>
<dbReference type="Ensembl" id="ENSEEET00000054481.1">
    <property type="protein sequence ID" value="ENSEEEP00000056901.1"/>
    <property type="gene ID" value="ENSEEEG00000025606.1"/>
</dbReference>
<dbReference type="Gene3D" id="3.10.10.10">
    <property type="entry name" value="HIV Type 1 Reverse Transcriptase, subunit A, domain 1"/>
    <property type="match status" value="1"/>
</dbReference>
<protein>
    <submittedName>
        <fullName evidence="1">Uncharacterized protein</fullName>
    </submittedName>
</protein>
<dbReference type="GeneTree" id="ENSGT00970000196767"/>
<dbReference type="PANTHER" id="PTHR15503">
    <property type="entry name" value="LDOC1 RELATED"/>
    <property type="match status" value="1"/>
</dbReference>